<name>A0A9W7XN90_9FUNG</name>
<dbReference type="Proteomes" id="UP001145021">
    <property type="component" value="Unassembled WGS sequence"/>
</dbReference>
<comment type="caution">
    <text evidence="1">The sequence shown here is derived from an EMBL/GenBank/DDBJ whole genome shotgun (WGS) entry which is preliminary data.</text>
</comment>
<dbReference type="EMBL" id="JANBOH010000052">
    <property type="protein sequence ID" value="KAJ1646690.1"/>
    <property type="molecule type" value="Genomic_DNA"/>
</dbReference>
<evidence type="ECO:0000313" key="2">
    <source>
        <dbReference type="Proteomes" id="UP001145021"/>
    </source>
</evidence>
<dbReference type="AlphaFoldDB" id="A0A9W7XN90"/>
<sequence>MSALATVNISGTGAGTGIKAATDVAKETGQSEAGGYPLIADWNDSRYIGHGVAHRDPKTGEPVPANVHIPADGELNPQNYISTTMIEENPEEVRQRVREAFMHKYNKKRASDYRANMYKMAGSIQSKLGNKEAGAKKLERAKLEHEAYHVDHSEIHFRKDKAHHNNKRH</sequence>
<protein>
    <submittedName>
        <fullName evidence="1">Uncharacterized protein</fullName>
    </submittedName>
</protein>
<keyword evidence="2" id="KW-1185">Reference proteome</keyword>
<reference evidence="1" key="1">
    <citation type="submission" date="2022-07" db="EMBL/GenBank/DDBJ databases">
        <title>Phylogenomic reconstructions and comparative analyses of Kickxellomycotina fungi.</title>
        <authorList>
            <person name="Reynolds N.K."/>
            <person name="Stajich J.E."/>
            <person name="Barry K."/>
            <person name="Grigoriev I.V."/>
            <person name="Crous P."/>
            <person name="Smith M.E."/>
        </authorList>
    </citation>
    <scope>NUCLEOTIDE SEQUENCE</scope>
    <source>
        <strain evidence="1">NBRC 105413</strain>
    </source>
</reference>
<proteinExistence type="predicted"/>
<evidence type="ECO:0000313" key="1">
    <source>
        <dbReference type="EMBL" id="KAJ1646690.1"/>
    </source>
</evidence>
<gene>
    <name evidence="1" type="ORF">LPJ64_001862</name>
</gene>
<accession>A0A9W7XN90</accession>
<organism evidence="1 2">
    <name type="scientific">Coemansia asiatica</name>
    <dbReference type="NCBI Taxonomy" id="1052880"/>
    <lineage>
        <taxon>Eukaryota</taxon>
        <taxon>Fungi</taxon>
        <taxon>Fungi incertae sedis</taxon>
        <taxon>Zoopagomycota</taxon>
        <taxon>Kickxellomycotina</taxon>
        <taxon>Kickxellomycetes</taxon>
        <taxon>Kickxellales</taxon>
        <taxon>Kickxellaceae</taxon>
        <taxon>Coemansia</taxon>
    </lineage>
</organism>